<gene>
    <name evidence="7" type="ORF">E6G98_12050</name>
</gene>
<dbReference type="AlphaFoldDB" id="A0A537LKG4"/>
<evidence type="ECO:0000256" key="4">
    <source>
        <dbReference type="RuleBase" id="RU003719"/>
    </source>
</evidence>
<evidence type="ECO:0000256" key="1">
    <source>
        <dbReference type="ARBA" id="ARBA00005854"/>
    </source>
</evidence>
<dbReference type="EMBL" id="VBAI01000190">
    <property type="protein sequence ID" value="TMJ08508.1"/>
    <property type="molecule type" value="Genomic_DNA"/>
</dbReference>
<evidence type="ECO:0000256" key="3">
    <source>
        <dbReference type="ARBA" id="ARBA00023027"/>
    </source>
</evidence>
<evidence type="ECO:0000259" key="6">
    <source>
        <dbReference type="Pfam" id="PF02826"/>
    </source>
</evidence>
<evidence type="ECO:0000313" key="7">
    <source>
        <dbReference type="EMBL" id="TMJ08508.1"/>
    </source>
</evidence>
<dbReference type="PANTHER" id="PTHR43333">
    <property type="entry name" value="2-HACID_DH_C DOMAIN-CONTAINING PROTEIN"/>
    <property type="match status" value="1"/>
</dbReference>
<dbReference type="PANTHER" id="PTHR43333:SF1">
    <property type="entry name" value="D-ISOMER SPECIFIC 2-HYDROXYACID DEHYDROGENASE NAD-BINDING DOMAIN-CONTAINING PROTEIN"/>
    <property type="match status" value="1"/>
</dbReference>
<comment type="similarity">
    <text evidence="1 4">Belongs to the D-isomer specific 2-hydroxyacid dehydrogenase family.</text>
</comment>
<evidence type="ECO:0000313" key="8">
    <source>
        <dbReference type="Proteomes" id="UP000315217"/>
    </source>
</evidence>
<keyword evidence="2 4" id="KW-0560">Oxidoreductase</keyword>
<sequence>MTTADRPVNILIFTNLGERHLAQIRAVDPRVRVTLAAGPAHGAADPATAEIMLGWKVPREAVQHANGLKWIHSTGAGVDDILYPEVYERDLVITASNGIHPPLPEHVFAFILAFERRLHIALRQQLQRRWDRSTALGGEVAGKTLGILGLGTIGREIARKAQVFDLRVIGTRRTPAPIPGVETVLGPEGLPDVLRESDIVVVALPLTERTRGLLGEREFRMMKPTALFINIGRGPIVQEAALVRALREGWIAGAALDVFEQEPLPADSPLYDLENAIITPHVSGASPRYMDRAVPLFCENLKRYLHGDALLNVVDKERGY</sequence>
<comment type="caution">
    <text evidence="7">The sequence shown here is derived from an EMBL/GenBank/DDBJ whole genome shotgun (WGS) entry which is preliminary data.</text>
</comment>
<feature type="domain" description="D-isomer specific 2-hydroxyacid dehydrogenase catalytic" evidence="5">
    <location>
        <begin position="55"/>
        <end position="314"/>
    </location>
</feature>
<dbReference type="InterPro" id="IPR036291">
    <property type="entry name" value="NAD(P)-bd_dom_sf"/>
</dbReference>
<dbReference type="Proteomes" id="UP000315217">
    <property type="component" value="Unassembled WGS sequence"/>
</dbReference>
<proteinExistence type="inferred from homology"/>
<protein>
    <submittedName>
        <fullName evidence="7">D-2-hydroxyacid dehydrogenase</fullName>
    </submittedName>
</protein>
<name>A0A537LKG4_9BACT</name>
<dbReference type="InterPro" id="IPR006139">
    <property type="entry name" value="D-isomer_2_OHA_DH_cat_dom"/>
</dbReference>
<feature type="domain" description="D-isomer specific 2-hydroxyacid dehydrogenase NAD-binding" evidence="6">
    <location>
        <begin position="108"/>
        <end position="283"/>
    </location>
</feature>
<dbReference type="SUPFAM" id="SSF52283">
    <property type="entry name" value="Formate/glycerate dehydrogenase catalytic domain-like"/>
    <property type="match status" value="1"/>
</dbReference>
<dbReference type="InterPro" id="IPR006140">
    <property type="entry name" value="D-isomer_DH_NAD-bd"/>
</dbReference>
<dbReference type="Pfam" id="PF02826">
    <property type="entry name" value="2-Hacid_dh_C"/>
    <property type="match status" value="1"/>
</dbReference>
<keyword evidence="3" id="KW-0520">NAD</keyword>
<dbReference type="GO" id="GO:0051287">
    <property type="term" value="F:NAD binding"/>
    <property type="evidence" value="ECO:0007669"/>
    <property type="project" value="InterPro"/>
</dbReference>
<evidence type="ECO:0000256" key="2">
    <source>
        <dbReference type="ARBA" id="ARBA00023002"/>
    </source>
</evidence>
<dbReference type="SUPFAM" id="SSF51735">
    <property type="entry name" value="NAD(P)-binding Rossmann-fold domains"/>
    <property type="match status" value="1"/>
</dbReference>
<dbReference type="FunFam" id="3.40.50.720:FF:000363">
    <property type="entry name" value="D-isomer specific 2-hydroxyacid dehydrogenase"/>
    <property type="match status" value="1"/>
</dbReference>
<dbReference type="Gene3D" id="3.40.50.720">
    <property type="entry name" value="NAD(P)-binding Rossmann-like Domain"/>
    <property type="match status" value="2"/>
</dbReference>
<reference evidence="7 8" key="1">
    <citation type="journal article" date="2019" name="Nat. Microbiol.">
        <title>Mediterranean grassland soil C-N compound turnover is dependent on rainfall and depth, and is mediated by genomically divergent microorganisms.</title>
        <authorList>
            <person name="Diamond S."/>
            <person name="Andeer P.F."/>
            <person name="Li Z."/>
            <person name="Crits-Christoph A."/>
            <person name="Burstein D."/>
            <person name="Anantharaman K."/>
            <person name="Lane K.R."/>
            <person name="Thomas B.C."/>
            <person name="Pan C."/>
            <person name="Northen T.R."/>
            <person name="Banfield J.F."/>
        </authorList>
    </citation>
    <scope>NUCLEOTIDE SEQUENCE [LARGE SCALE GENOMIC DNA]</scope>
    <source>
        <strain evidence="7">NP_1</strain>
    </source>
</reference>
<dbReference type="GO" id="GO:0016616">
    <property type="term" value="F:oxidoreductase activity, acting on the CH-OH group of donors, NAD or NADP as acceptor"/>
    <property type="evidence" value="ECO:0007669"/>
    <property type="project" value="InterPro"/>
</dbReference>
<dbReference type="CDD" id="cd05300">
    <property type="entry name" value="2-Hacid_dh_1"/>
    <property type="match status" value="1"/>
</dbReference>
<organism evidence="7 8">
    <name type="scientific">Candidatus Segetimicrobium genomatis</name>
    <dbReference type="NCBI Taxonomy" id="2569760"/>
    <lineage>
        <taxon>Bacteria</taxon>
        <taxon>Bacillati</taxon>
        <taxon>Candidatus Sysuimicrobiota</taxon>
        <taxon>Candidatus Sysuimicrobiia</taxon>
        <taxon>Candidatus Sysuimicrobiales</taxon>
        <taxon>Candidatus Segetimicrobiaceae</taxon>
        <taxon>Candidatus Segetimicrobium</taxon>
    </lineage>
</organism>
<accession>A0A537LKG4</accession>
<dbReference type="Pfam" id="PF00389">
    <property type="entry name" value="2-Hacid_dh"/>
    <property type="match status" value="1"/>
</dbReference>
<evidence type="ECO:0000259" key="5">
    <source>
        <dbReference type="Pfam" id="PF00389"/>
    </source>
</evidence>